<reference evidence="1" key="1">
    <citation type="submission" date="2022-07" db="EMBL/GenBank/DDBJ databases">
        <title>Genome Sequence of Lecanicillium saksenae.</title>
        <authorList>
            <person name="Buettner E."/>
        </authorList>
    </citation>
    <scope>NUCLEOTIDE SEQUENCE</scope>
    <source>
        <strain evidence="1">VT-O1</strain>
    </source>
</reference>
<sequence length="201" mass="22675">MDDVMLIDFLPGSRIGFAVISNFLTVLLVQAPTAENAPRAKWMLESWRQTLRYQSKAFPILRLAMARLNAFYWGGLAETFCLPPHVQEVVPCRWRRIRQASAAATGMMSADQQLFDVRTWSDLNDTEPPPYEKNERLPPSYHDIKRADRNAATGWKGSLRRMFPVERRFETVTLGGTPHSARHASTAGTGTVVVCFGSCCR</sequence>
<comment type="caution">
    <text evidence="1">The sequence shown here is derived from an EMBL/GenBank/DDBJ whole genome shotgun (WGS) entry which is preliminary data.</text>
</comment>
<dbReference type="EMBL" id="JANAKD010002921">
    <property type="protein sequence ID" value="KAJ3472699.1"/>
    <property type="molecule type" value="Genomic_DNA"/>
</dbReference>
<protein>
    <submittedName>
        <fullName evidence="1">Uncharacterized protein</fullName>
    </submittedName>
</protein>
<gene>
    <name evidence="1" type="ORF">NLG97_g10780</name>
</gene>
<proteinExistence type="predicted"/>
<name>A0ACC1QE57_9HYPO</name>
<evidence type="ECO:0000313" key="1">
    <source>
        <dbReference type="EMBL" id="KAJ3472699.1"/>
    </source>
</evidence>
<keyword evidence="2" id="KW-1185">Reference proteome</keyword>
<dbReference type="Proteomes" id="UP001148737">
    <property type="component" value="Unassembled WGS sequence"/>
</dbReference>
<organism evidence="1 2">
    <name type="scientific">Lecanicillium saksenae</name>
    <dbReference type="NCBI Taxonomy" id="468837"/>
    <lineage>
        <taxon>Eukaryota</taxon>
        <taxon>Fungi</taxon>
        <taxon>Dikarya</taxon>
        <taxon>Ascomycota</taxon>
        <taxon>Pezizomycotina</taxon>
        <taxon>Sordariomycetes</taxon>
        <taxon>Hypocreomycetidae</taxon>
        <taxon>Hypocreales</taxon>
        <taxon>Cordycipitaceae</taxon>
        <taxon>Lecanicillium</taxon>
    </lineage>
</organism>
<accession>A0ACC1QE57</accession>
<evidence type="ECO:0000313" key="2">
    <source>
        <dbReference type="Proteomes" id="UP001148737"/>
    </source>
</evidence>